<dbReference type="EMBL" id="JACHMO010000001">
    <property type="protein sequence ID" value="MBB5808163.1"/>
    <property type="molecule type" value="Genomic_DNA"/>
</dbReference>
<evidence type="ECO:0000313" key="1">
    <source>
        <dbReference type="EMBL" id="MBB5808163.1"/>
    </source>
</evidence>
<dbReference type="AlphaFoldDB" id="A0A7W9HUE0"/>
<organism evidence="1 2">
    <name type="scientific">Saccharothrix ecbatanensis</name>
    <dbReference type="NCBI Taxonomy" id="1105145"/>
    <lineage>
        <taxon>Bacteria</taxon>
        <taxon>Bacillati</taxon>
        <taxon>Actinomycetota</taxon>
        <taxon>Actinomycetes</taxon>
        <taxon>Pseudonocardiales</taxon>
        <taxon>Pseudonocardiaceae</taxon>
        <taxon>Saccharothrix</taxon>
    </lineage>
</organism>
<sequence>MDSNDLPRRVVGLRVVRFRTLARWPVVPLVVRAKARLWPAVALRWLVASWAVRGRGLVVVGALGLRSLAPARLALVMAAVWGLAMAG</sequence>
<protein>
    <submittedName>
        <fullName evidence="1">Uncharacterized protein</fullName>
    </submittedName>
</protein>
<gene>
    <name evidence="1" type="ORF">F4560_007931</name>
</gene>
<proteinExistence type="predicted"/>
<dbReference type="Proteomes" id="UP000552097">
    <property type="component" value="Unassembled WGS sequence"/>
</dbReference>
<comment type="caution">
    <text evidence="1">The sequence shown here is derived from an EMBL/GenBank/DDBJ whole genome shotgun (WGS) entry which is preliminary data.</text>
</comment>
<reference evidence="1 2" key="1">
    <citation type="submission" date="2020-08" db="EMBL/GenBank/DDBJ databases">
        <title>Sequencing the genomes of 1000 actinobacteria strains.</title>
        <authorList>
            <person name="Klenk H.-P."/>
        </authorList>
    </citation>
    <scope>NUCLEOTIDE SEQUENCE [LARGE SCALE GENOMIC DNA]</scope>
    <source>
        <strain evidence="1 2">DSM 45486</strain>
    </source>
</reference>
<accession>A0A7W9HUE0</accession>
<name>A0A7W9HUE0_9PSEU</name>
<evidence type="ECO:0000313" key="2">
    <source>
        <dbReference type="Proteomes" id="UP000552097"/>
    </source>
</evidence>
<keyword evidence="2" id="KW-1185">Reference proteome</keyword>